<feature type="region of interest" description="Disordered" evidence="1">
    <location>
        <begin position="1"/>
        <end position="20"/>
    </location>
</feature>
<evidence type="ECO:0000256" key="1">
    <source>
        <dbReference type="SAM" id="MobiDB-lite"/>
    </source>
</evidence>
<gene>
    <name evidence="2" type="ORF">SVTN_28520</name>
</gene>
<proteinExistence type="predicted"/>
<dbReference type="HOGENOM" id="CLU_2738501_0_0_11"/>
<dbReference type="AlphaFoldDB" id="A0A0B5I0S2"/>
<sequence length="71" mass="7604">MNRARHRVPRPAPRMGPDRSGRTALTFLAFVGLAGPSWALRTQAVQLLDATGDRVAMAVPDVVPPSLVTGR</sequence>
<evidence type="ECO:0000313" key="2">
    <source>
        <dbReference type="EMBL" id="AJF67750.1"/>
    </source>
</evidence>
<dbReference type="STRING" id="362257.SVTN_28520"/>
<dbReference type="EMBL" id="CP010407">
    <property type="protein sequence ID" value="AJF67750.1"/>
    <property type="molecule type" value="Genomic_DNA"/>
</dbReference>
<dbReference type="Proteomes" id="UP000031774">
    <property type="component" value="Chromosome"/>
</dbReference>
<keyword evidence="3" id="KW-1185">Reference proteome</keyword>
<dbReference type="RefSeq" id="WP_041131679.1">
    <property type="nucleotide sequence ID" value="NZ_CP010407.1"/>
</dbReference>
<reference evidence="2 3" key="1">
    <citation type="submission" date="2014-12" db="EMBL/GenBank/DDBJ databases">
        <title>Complete genome sequence of Streptomyces vietnamensis strain GIMV4.0001, a genetic manipulable producer of the benzoisochromanequinone antibiotic granaticin.</title>
        <authorList>
            <person name="Deng M.R."/>
            <person name="Guo J."/>
            <person name="Ma L.Y."/>
            <person name="Feng G.D."/>
            <person name="Mo C.Y."/>
            <person name="Zhu H.H."/>
        </authorList>
    </citation>
    <scope>NUCLEOTIDE SEQUENCE [LARGE SCALE GENOMIC DNA]</scope>
    <source>
        <strain evidence="3">GIMV4.0001</strain>
    </source>
</reference>
<protein>
    <submittedName>
        <fullName evidence="2">Uncharacterized protein</fullName>
    </submittedName>
</protein>
<evidence type="ECO:0000313" key="3">
    <source>
        <dbReference type="Proteomes" id="UP000031774"/>
    </source>
</evidence>
<name>A0A0B5I0S2_9ACTN</name>
<accession>A0A0B5I0S2</accession>
<dbReference type="KEGG" id="svt:SVTN_28520"/>
<organism evidence="2 3">
    <name type="scientific">Streptomyces vietnamensis</name>
    <dbReference type="NCBI Taxonomy" id="362257"/>
    <lineage>
        <taxon>Bacteria</taxon>
        <taxon>Bacillati</taxon>
        <taxon>Actinomycetota</taxon>
        <taxon>Actinomycetes</taxon>
        <taxon>Kitasatosporales</taxon>
        <taxon>Streptomycetaceae</taxon>
        <taxon>Streptomyces</taxon>
    </lineage>
</organism>